<evidence type="ECO:0000313" key="3">
    <source>
        <dbReference type="Proteomes" id="UP000294359"/>
    </source>
</evidence>
<protein>
    <submittedName>
        <fullName evidence="2">DUF4123 domain-containing protein</fullName>
    </submittedName>
</protein>
<gene>
    <name evidence="2" type="ORF">E1742_05295</name>
</gene>
<organism evidence="2 3">
    <name type="scientific">Pseudoduganella plicata</name>
    <dbReference type="NCBI Taxonomy" id="321984"/>
    <lineage>
        <taxon>Bacteria</taxon>
        <taxon>Pseudomonadati</taxon>
        <taxon>Pseudomonadota</taxon>
        <taxon>Betaproteobacteria</taxon>
        <taxon>Burkholderiales</taxon>
        <taxon>Oxalobacteraceae</taxon>
        <taxon>Telluria group</taxon>
        <taxon>Pseudoduganella</taxon>
    </lineage>
</organism>
<feature type="domain" description="DUF4123" evidence="1">
    <location>
        <begin position="48"/>
        <end position="167"/>
    </location>
</feature>
<dbReference type="InterPro" id="IPR025391">
    <property type="entry name" value="DUF4123"/>
</dbReference>
<sequence>MPGVSKKTCQAARCVCQQRGTMMDTVEMEKAIFASSLASAFDDQNLTCYAIVDSAQDQALLQTFDKHGLKMQSKCLLPAALASGLEDYAPHLLELSPLAGDSDVWPTILQGGAAHPASLTLIVSRLAFDALWHHLAAFTEILLPDDTDMIFAFWDPAVLGTLTGQSADKTLHVPVPVLTERQRARLMQGISAWWYWDRNGNPQQVLPKNSAEAEEAHLVDLPLKLTQIQVDMLVEAGVPDQLLSMLKENQPLLLLDIPTSEHYAMVEQHLLEARKLKLYGMRDILNYICAALIYGTAIKTDPFISELLEQVRAGVISFDAAMEKFP</sequence>
<accession>A0ABX5S8M0</accession>
<name>A0ABX5S8M0_9BURK</name>
<keyword evidence="3" id="KW-1185">Reference proteome</keyword>
<evidence type="ECO:0000259" key="1">
    <source>
        <dbReference type="Pfam" id="PF13503"/>
    </source>
</evidence>
<dbReference type="Pfam" id="PF13503">
    <property type="entry name" value="DUF4123"/>
    <property type="match status" value="1"/>
</dbReference>
<proteinExistence type="predicted"/>
<dbReference type="Proteomes" id="UP000294359">
    <property type="component" value="Chromosome"/>
</dbReference>
<reference evidence="2 3" key="1">
    <citation type="submission" date="2019-03" db="EMBL/GenBank/DDBJ databases">
        <title>Draft Genome Sequences of Six Type Strains of the Genus Massilia.</title>
        <authorList>
            <person name="Miess H."/>
            <person name="Frediansyhah A."/>
            <person name="Gross H."/>
        </authorList>
    </citation>
    <scope>NUCLEOTIDE SEQUENCE [LARGE SCALE GENOMIC DNA]</scope>
    <source>
        <strain evidence="2 3">DSM 17505</strain>
    </source>
</reference>
<evidence type="ECO:0000313" key="2">
    <source>
        <dbReference type="EMBL" id="QBQ35645.1"/>
    </source>
</evidence>
<dbReference type="EMBL" id="CP038026">
    <property type="protein sequence ID" value="QBQ35645.1"/>
    <property type="molecule type" value="Genomic_DNA"/>
</dbReference>